<protein>
    <submittedName>
        <fullName evidence="1">Uncharacterized protein</fullName>
    </submittedName>
</protein>
<accession>X1TXA6</accession>
<dbReference type="EMBL" id="BARW01009803">
    <property type="protein sequence ID" value="GAI84674.1"/>
    <property type="molecule type" value="Genomic_DNA"/>
</dbReference>
<name>X1TXA6_9ZZZZ</name>
<reference evidence="1" key="1">
    <citation type="journal article" date="2014" name="Front. Microbiol.">
        <title>High frequency of phylogenetically diverse reductive dehalogenase-homologous genes in deep subseafloor sedimentary metagenomes.</title>
        <authorList>
            <person name="Kawai M."/>
            <person name="Futagami T."/>
            <person name="Toyoda A."/>
            <person name="Takaki Y."/>
            <person name="Nishi S."/>
            <person name="Hori S."/>
            <person name="Arai W."/>
            <person name="Tsubouchi T."/>
            <person name="Morono Y."/>
            <person name="Uchiyama I."/>
            <person name="Ito T."/>
            <person name="Fujiyama A."/>
            <person name="Inagaki F."/>
            <person name="Takami H."/>
        </authorList>
    </citation>
    <scope>NUCLEOTIDE SEQUENCE</scope>
    <source>
        <strain evidence="1">Expedition CK06-06</strain>
    </source>
</reference>
<dbReference type="AlphaFoldDB" id="X1TXA6"/>
<organism evidence="1">
    <name type="scientific">marine sediment metagenome</name>
    <dbReference type="NCBI Taxonomy" id="412755"/>
    <lineage>
        <taxon>unclassified sequences</taxon>
        <taxon>metagenomes</taxon>
        <taxon>ecological metagenomes</taxon>
    </lineage>
</organism>
<comment type="caution">
    <text evidence="1">The sequence shown here is derived from an EMBL/GenBank/DDBJ whole genome shotgun (WGS) entry which is preliminary data.</text>
</comment>
<sequence length="59" mass="6620">TNFTEINDTMKKMVKALYKVPSGYYLGGSKSKIDQSSTWIKNMDLNAKGSCSCMSNFKK</sequence>
<gene>
    <name evidence="1" type="ORF">S12H4_19574</name>
</gene>
<feature type="non-terminal residue" evidence="1">
    <location>
        <position position="1"/>
    </location>
</feature>
<proteinExistence type="predicted"/>
<evidence type="ECO:0000313" key="1">
    <source>
        <dbReference type="EMBL" id="GAI84674.1"/>
    </source>
</evidence>